<name>A0ABY6Q1B1_9ACTN</name>
<protein>
    <submittedName>
        <fullName evidence="1">Uncharacterized protein</fullName>
    </submittedName>
</protein>
<reference evidence="1" key="1">
    <citation type="journal article" date="2022" name="Front. Microbiol.">
        <title>Mirubactin C rescues the lethal effect of cell wall biosynthesis mutations in Bacillus subtilis.</title>
        <authorList>
            <person name="Kepplinger B."/>
            <person name="Wen X."/>
            <person name="Tyler A.R."/>
            <person name="Kim B.Y."/>
            <person name="Brown J."/>
            <person name="Banks P."/>
            <person name="Dashti Y."/>
            <person name="Mackenzie E.S."/>
            <person name="Wills C."/>
            <person name="Kawai Y."/>
            <person name="Waldron K.J."/>
            <person name="Allenby N.E.E."/>
            <person name="Wu L.J."/>
            <person name="Hall M.J."/>
            <person name="Errington J."/>
        </authorList>
    </citation>
    <scope>NUCLEOTIDE SEQUENCE</scope>
    <source>
        <strain evidence="1">MDA8-470</strain>
    </source>
</reference>
<dbReference type="Proteomes" id="UP001164963">
    <property type="component" value="Chromosome"/>
</dbReference>
<accession>A0ABY6Q1B1</accession>
<evidence type="ECO:0000313" key="2">
    <source>
        <dbReference type="Proteomes" id="UP001164963"/>
    </source>
</evidence>
<proteinExistence type="predicted"/>
<dbReference type="RefSeq" id="WP_265546809.1">
    <property type="nucleotide sequence ID" value="NZ_CP098740.1"/>
</dbReference>
<sequence>MSTDLITWYDDITINGVPYPTRNTSPLNTQNSSDYLGDLPSHHRHTLRAHHEAAHAITSLAAGGHIHHAQLAPPSTADSLPATGASMRSSGAVTGCGLHHGNDYAMVFAAGERAEDHWLRQNNLWTPDRAVGVELCAYADRTAFLAGCPDAGFNGGASDYCHAHNLADQAITHHWDAITAVAQVLADRLYLTGQELAAIAQMPNGTHTCNRPC</sequence>
<keyword evidence="2" id="KW-1185">Reference proteome</keyword>
<gene>
    <name evidence="1" type="ORF">NEH16_32865</name>
</gene>
<organism evidence="1 2">
    <name type="scientific">Streptomyces drozdowiczii</name>
    <dbReference type="NCBI Taxonomy" id="202862"/>
    <lineage>
        <taxon>Bacteria</taxon>
        <taxon>Bacillati</taxon>
        <taxon>Actinomycetota</taxon>
        <taxon>Actinomycetes</taxon>
        <taxon>Kitasatosporales</taxon>
        <taxon>Streptomycetaceae</taxon>
        <taxon>Streptomyces</taxon>
    </lineage>
</organism>
<dbReference type="EMBL" id="CP098740">
    <property type="protein sequence ID" value="UZK58233.1"/>
    <property type="molecule type" value="Genomic_DNA"/>
</dbReference>
<evidence type="ECO:0000313" key="1">
    <source>
        <dbReference type="EMBL" id="UZK58233.1"/>
    </source>
</evidence>